<evidence type="ECO:0000313" key="2">
    <source>
        <dbReference type="EMBL" id="EJK48234.1"/>
    </source>
</evidence>
<keyword evidence="3" id="KW-1185">Reference proteome</keyword>
<evidence type="ECO:0000313" key="3">
    <source>
        <dbReference type="Proteomes" id="UP000266841"/>
    </source>
</evidence>
<feature type="compositionally biased region" description="Basic residues" evidence="1">
    <location>
        <begin position="280"/>
        <end position="289"/>
    </location>
</feature>
<feature type="compositionally biased region" description="Basic and acidic residues" evidence="1">
    <location>
        <begin position="207"/>
        <end position="223"/>
    </location>
</feature>
<feature type="region of interest" description="Disordered" evidence="1">
    <location>
        <begin position="1"/>
        <end position="472"/>
    </location>
</feature>
<protein>
    <submittedName>
        <fullName evidence="2">Uncharacterized protein</fullName>
    </submittedName>
</protein>
<dbReference type="AlphaFoldDB" id="K0R834"/>
<feature type="compositionally biased region" description="Basic and acidic residues" evidence="1">
    <location>
        <begin position="322"/>
        <end position="331"/>
    </location>
</feature>
<dbReference type="EMBL" id="AGNL01046103">
    <property type="protein sequence ID" value="EJK48234.1"/>
    <property type="molecule type" value="Genomic_DNA"/>
</dbReference>
<comment type="caution">
    <text evidence="2">The sequence shown here is derived from an EMBL/GenBank/DDBJ whole genome shotgun (WGS) entry which is preliminary data.</text>
</comment>
<dbReference type="Proteomes" id="UP000266841">
    <property type="component" value="Unassembled WGS sequence"/>
</dbReference>
<reference evidence="2 3" key="1">
    <citation type="journal article" date="2012" name="Genome Biol.">
        <title>Genome and low-iron response of an oceanic diatom adapted to chronic iron limitation.</title>
        <authorList>
            <person name="Lommer M."/>
            <person name="Specht M."/>
            <person name="Roy A.S."/>
            <person name="Kraemer L."/>
            <person name="Andreson R."/>
            <person name="Gutowska M.A."/>
            <person name="Wolf J."/>
            <person name="Bergner S.V."/>
            <person name="Schilhabel M.B."/>
            <person name="Klostermeier U.C."/>
            <person name="Beiko R.G."/>
            <person name="Rosenstiel P."/>
            <person name="Hippler M."/>
            <person name="Laroche J."/>
        </authorList>
    </citation>
    <scope>NUCLEOTIDE SEQUENCE [LARGE SCALE GENOMIC DNA]</scope>
    <source>
        <strain evidence="2 3">CCMP1005</strain>
    </source>
</reference>
<name>K0R834_THAOC</name>
<accession>K0R834</accession>
<gene>
    <name evidence="2" type="ORF">THAOC_32987</name>
</gene>
<evidence type="ECO:0000256" key="1">
    <source>
        <dbReference type="SAM" id="MobiDB-lite"/>
    </source>
</evidence>
<feature type="compositionally biased region" description="Basic and acidic residues" evidence="1">
    <location>
        <begin position="383"/>
        <end position="395"/>
    </location>
</feature>
<sequence length="472" mass="53878">MQKGGFGQGAPDTMQKGGFGQGASKSMQKGGFGQGAPDTMQKGGFGQGAPKSMQKGGFGQGAPKTMLKGEFGQGAPKSMQKGGFGQVREGPRKSFGQQESPSFGRTKRKGAQRQQEQAQMYSPGEDQMQASFVNEPVGLDGEFDDVGTEYDSGYVNEYTESKGSYAREPQQRSSRYPPGRYSKRARPRRNIYQESTASFSDEESWDISERRGRSIRDPIRDHPSSALGNLVSPSAAQRKREIESYVQKQRRKTRSSQLNTGTDVGQFGAVRRGHQSGPRRAQRPPRQRRQRENVDYEFEGWEYNDNEEDGYEESYYEDDEYHDYYDDEYAHDGYGNYGSQDADYYYYRSQKQRRSQRGSSPPMIDDEYYEEDFYDHEEDEFVEDYRNPSPRRQDDFGGGVTVDYQSMNAPNVGAPPLRRRRNRSPPRTVGEFDKLPSSRYGHIGQSLIDYQVRRPPQKRARSQRPGNYNDEY</sequence>
<feature type="compositionally biased region" description="Acidic residues" evidence="1">
    <location>
        <begin position="364"/>
        <end position="382"/>
    </location>
</feature>
<organism evidence="2 3">
    <name type="scientific">Thalassiosira oceanica</name>
    <name type="common">Marine diatom</name>
    <dbReference type="NCBI Taxonomy" id="159749"/>
    <lineage>
        <taxon>Eukaryota</taxon>
        <taxon>Sar</taxon>
        <taxon>Stramenopiles</taxon>
        <taxon>Ochrophyta</taxon>
        <taxon>Bacillariophyta</taxon>
        <taxon>Coscinodiscophyceae</taxon>
        <taxon>Thalassiosirophycidae</taxon>
        <taxon>Thalassiosirales</taxon>
        <taxon>Thalassiosiraceae</taxon>
        <taxon>Thalassiosira</taxon>
    </lineage>
</organism>
<feature type="compositionally biased region" description="Acidic residues" evidence="1">
    <location>
        <begin position="295"/>
        <end position="321"/>
    </location>
</feature>
<proteinExistence type="predicted"/>
<dbReference type="eggNOG" id="ENOG502SR9C">
    <property type="taxonomic scope" value="Eukaryota"/>
</dbReference>